<dbReference type="PANTHER" id="PTHR42643">
    <property type="entry name" value="IONOTROPIC RECEPTOR 20A-RELATED"/>
    <property type="match status" value="1"/>
</dbReference>
<proteinExistence type="predicted"/>
<dbReference type="PANTHER" id="PTHR42643:SF24">
    <property type="entry name" value="IONOTROPIC RECEPTOR 60A"/>
    <property type="match status" value="1"/>
</dbReference>
<keyword evidence="10" id="KW-1185">Reference proteome</keyword>
<dbReference type="OrthoDB" id="6368562at2759"/>
<evidence type="ECO:0000256" key="1">
    <source>
        <dbReference type="ARBA" id="ARBA00004651"/>
    </source>
</evidence>
<reference evidence="9 10" key="1">
    <citation type="submission" date="2019-05" db="EMBL/GenBank/DDBJ databases">
        <title>Another draft genome of Portunus trituberculatus and its Hox gene families provides insights of decapod evolution.</title>
        <authorList>
            <person name="Jeong J.-H."/>
            <person name="Song I."/>
            <person name="Kim S."/>
            <person name="Choi T."/>
            <person name="Kim D."/>
            <person name="Ryu S."/>
            <person name="Kim W."/>
        </authorList>
    </citation>
    <scope>NUCLEOTIDE SEQUENCE [LARGE SCALE GENOMIC DNA]</scope>
    <source>
        <tissue evidence="9">Muscle</tissue>
    </source>
</reference>
<feature type="transmembrane region" description="Helical" evidence="8">
    <location>
        <begin position="215"/>
        <end position="242"/>
    </location>
</feature>
<evidence type="ECO:0000256" key="8">
    <source>
        <dbReference type="SAM" id="Phobius"/>
    </source>
</evidence>
<evidence type="ECO:0000313" key="10">
    <source>
        <dbReference type="Proteomes" id="UP000324222"/>
    </source>
</evidence>
<evidence type="ECO:0000256" key="5">
    <source>
        <dbReference type="ARBA" id="ARBA00023136"/>
    </source>
</evidence>
<evidence type="ECO:0000256" key="6">
    <source>
        <dbReference type="ARBA" id="ARBA00023170"/>
    </source>
</evidence>
<comment type="caution">
    <text evidence="9">The sequence shown here is derived from an EMBL/GenBank/DDBJ whole genome shotgun (WGS) entry which is preliminary data.</text>
</comment>
<keyword evidence="7" id="KW-0325">Glycoprotein</keyword>
<keyword evidence="5 8" id="KW-0472">Membrane</keyword>
<sequence>MASVEGYLRYIKVQVEGRAGHSSEVTSGTQVWRAITIKYFKHLISYTLLYETHEPLDRQWGSDLGGGNWTGLVGTLQRQEADFSTTITPTAARLLIMRHSKIYASDPFVIVSLKTQTKAEHMAIAKPFPGEVWVMVGVSVAASGIAAVLLKAAVKEQWRARETRGTSSKQSTLLYLWGVLLETPPNLPPMSVTIKIQPQNYSNSPPVSGMRAWEALVVAVAGRVVVVVVAGRVVVVVVVVAVKSSLAAHFTVGVKAPPVDSFVDLVARDSWRWGSEPLGGASLFYFTSSIDATTRAVFAKMEVRRGVSCAF</sequence>
<dbReference type="EMBL" id="VSRR010000139">
    <property type="protein sequence ID" value="MPC10980.1"/>
    <property type="molecule type" value="Genomic_DNA"/>
</dbReference>
<dbReference type="Proteomes" id="UP000324222">
    <property type="component" value="Unassembled WGS sequence"/>
</dbReference>
<keyword evidence="2" id="KW-1003">Cell membrane</keyword>
<evidence type="ECO:0000256" key="2">
    <source>
        <dbReference type="ARBA" id="ARBA00022475"/>
    </source>
</evidence>
<feature type="transmembrane region" description="Helical" evidence="8">
    <location>
        <begin position="132"/>
        <end position="154"/>
    </location>
</feature>
<organism evidence="9 10">
    <name type="scientific">Portunus trituberculatus</name>
    <name type="common">Swimming crab</name>
    <name type="synonym">Neptunus trituberculatus</name>
    <dbReference type="NCBI Taxonomy" id="210409"/>
    <lineage>
        <taxon>Eukaryota</taxon>
        <taxon>Metazoa</taxon>
        <taxon>Ecdysozoa</taxon>
        <taxon>Arthropoda</taxon>
        <taxon>Crustacea</taxon>
        <taxon>Multicrustacea</taxon>
        <taxon>Malacostraca</taxon>
        <taxon>Eumalacostraca</taxon>
        <taxon>Eucarida</taxon>
        <taxon>Decapoda</taxon>
        <taxon>Pleocyemata</taxon>
        <taxon>Brachyura</taxon>
        <taxon>Eubrachyura</taxon>
        <taxon>Portunoidea</taxon>
        <taxon>Portunidae</taxon>
        <taxon>Portuninae</taxon>
        <taxon>Portunus</taxon>
    </lineage>
</organism>
<evidence type="ECO:0000256" key="4">
    <source>
        <dbReference type="ARBA" id="ARBA00022989"/>
    </source>
</evidence>
<dbReference type="GO" id="GO:0005886">
    <property type="term" value="C:plasma membrane"/>
    <property type="evidence" value="ECO:0007669"/>
    <property type="project" value="UniProtKB-SubCell"/>
</dbReference>
<accession>A0A5B7CN87</accession>
<evidence type="ECO:0000313" key="9">
    <source>
        <dbReference type="EMBL" id="MPC10980.1"/>
    </source>
</evidence>
<dbReference type="AlphaFoldDB" id="A0A5B7CN87"/>
<dbReference type="InterPro" id="IPR052192">
    <property type="entry name" value="Insect_Ionotropic_Sensory_Rcpt"/>
</dbReference>
<dbReference type="Gene3D" id="1.10.287.70">
    <property type="match status" value="1"/>
</dbReference>
<dbReference type="SUPFAM" id="SSF53850">
    <property type="entry name" value="Periplasmic binding protein-like II"/>
    <property type="match status" value="1"/>
</dbReference>
<keyword evidence="3 8" id="KW-0812">Transmembrane</keyword>
<evidence type="ECO:0000256" key="3">
    <source>
        <dbReference type="ARBA" id="ARBA00022692"/>
    </source>
</evidence>
<keyword evidence="6 9" id="KW-0675">Receptor</keyword>
<keyword evidence="4 8" id="KW-1133">Transmembrane helix</keyword>
<comment type="subcellular location">
    <subcellularLocation>
        <location evidence="1">Cell membrane</location>
        <topology evidence="1">Multi-pass membrane protein</topology>
    </subcellularLocation>
</comment>
<name>A0A5B7CN87_PORTR</name>
<dbReference type="Gene3D" id="3.40.190.10">
    <property type="entry name" value="Periplasmic binding protein-like II"/>
    <property type="match status" value="1"/>
</dbReference>
<evidence type="ECO:0000256" key="7">
    <source>
        <dbReference type="ARBA" id="ARBA00023180"/>
    </source>
</evidence>
<gene>
    <name evidence="9" type="primary">GLRK_16</name>
    <name evidence="9" type="ORF">E2C01_003628</name>
</gene>
<protein>
    <submittedName>
        <fullName evidence="9">Putative glutamate receptor</fullName>
    </submittedName>
</protein>